<evidence type="ECO:0000313" key="3">
    <source>
        <dbReference type="EMBL" id="KKK73394.1"/>
    </source>
</evidence>
<feature type="non-terminal residue" evidence="3">
    <location>
        <position position="1"/>
    </location>
</feature>
<reference evidence="3" key="1">
    <citation type="journal article" date="2015" name="Nature">
        <title>Complex archaea that bridge the gap between prokaryotes and eukaryotes.</title>
        <authorList>
            <person name="Spang A."/>
            <person name="Saw J.H."/>
            <person name="Jorgensen S.L."/>
            <person name="Zaremba-Niedzwiedzka K."/>
            <person name="Martijn J."/>
            <person name="Lind A.E."/>
            <person name="van Eijk R."/>
            <person name="Schleper C."/>
            <person name="Guy L."/>
            <person name="Ettema T.J."/>
        </authorList>
    </citation>
    <scope>NUCLEOTIDE SEQUENCE</scope>
</reference>
<accession>A0A0F9A484</accession>
<evidence type="ECO:0000259" key="2">
    <source>
        <dbReference type="PROSITE" id="PS51371"/>
    </source>
</evidence>
<dbReference type="InterPro" id="IPR046342">
    <property type="entry name" value="CBS_dom_sf"/>
</dbReference>
<dbReference type="Pfam" id="PF03445">
    <property type="entry name" value="DUF294"/>
    <property type="match status" value="1"/>
</dbReference>
<dbReference type="GO" id="GO:0008773">
    <property type="term" value="F:[protein-PII] uridylyltransferase activity"/>
    <property type="evidence" value="ECO:0007669"/>
    <property type="project" value="InterPro"/>
</dbReference>
<keyword evidence="1" id="KW-0129">CBS domain</keyword>
<comment type="caution">
    <text evidence="3">The sequence shown here is derived from an EMBL/GenBank/DDBJ whole genome shotgun (WGS) entry which is preliminary data.</text>
</comment>
<feature type="non-terminal residue" evidence="3">
    <location>
        <position position="387"/>
    </location>
</feature>
<dbReference type="PANTHER" id="PTHR43080:SF2">
    <property type="entry name" value="CBS DOMAIN-CONTAINING PROTEIN"/>
    <property type="match status" value="1"/>
</dbReference>
<dbReference type="InterPro" id="IPR018821">
    <property type="entry name" value="DUF294_put_nucleoTrafse_sb-bd"/>
</dbReference>
<sequence length="387" mass="44139">VIVTSPDGKPEGILTKRDILRRITYLKDESTPVSSVMTSPLRTIRDNDYLYRGIATMNRNGLRHLPVIDHDGLLCGILHLKDTLSKSINRVVELIESLTHEETREGLKKVKEAEVEFVEALFEEHVPTPEILKLLTQINLTPAQDYGFILEDYPDTQHMAVDSYFMELALRMSIMLDEVGIPECKGYVMAVNPQWRKTLTQWKTQINYWLEHPSQATLRYADIFFDFRNVTGDSTLSNSLRHYITGAVSNQHVFLREMHLSQKEHGVALGLFGRLSTAHKNVLDGRIDLKYNGLLPLVESVRLMALKHGTEETATLLRMSSLNKTGFIDEVELEALRSAFNHLTFLILRQQRQDFEMGIEARASVSSQSLTNMEKNILIESLRSVSD</sequence>
<dbReference type="AlphaFoldDB" id="A0A0F9A484"/>
<evidence type="ECO:0000256" key="1">
    <source>
        <dbReference type="ARBA" id="ARBA00023122"/>
    </source>
</evidence>
<dbReference type="Pfam" id="PF10335">
    <property type="entry name" value="DUF294_C"/>
    <property type="match status" value="1"/>
</dbReference>
<dbReference type="Gene3D" id="3.10.580.10">
    <property type="entry name" value="CBS-domain"/>
    <property type="match status" value="1"/>
</dbReference>
<dbReference type="SUPFAM" id="SSF54631">
    <property type="entry name" value="CBS-domain pair"/>
    <property type="match status" value="1"/>
</dbReference>
<dbReference type="InterPro" id="IPR051257">
    <property type="entry name" value="Diverse_CBS-Domain"/>
</dbReference>
<proteinExistence type="predicted"/>
<gene>
    <name evidence="3" type="ORF">LCGC14_2894270</name>
</gene>
<dbReference type="EMBL" id="LAZR01056804">
    <property type="protein sequence ID" value="KKK73394.1"/>
    <property type="molecule type" value="Genomic_DNA"/>
</dbReference>
<dbReference type="PANTHER" id="PTHR43080">
    <property type="entry name" value="CBS DOMAIN-CONTAINING PROTEIN CBSX3, MITOCHONDRIAL"/>
    <property type="match status" value="1"/>
</dbReference>
<organism evidence="3">
    <name type="scientific">marine sediment metagenome</name>
    <dbReference type="NCBI Taxonomy" id="412755"/>
    <lineage>
        <taxon>unclassified sequences</taxon>
        <taxon>metagenomes</taxon>
        <taxon>ecological metagenomes</taxon>
    </lineage>
</organism>
<protein>
    <recommendedName>
        <fullName evidence="2">CBS domain-containing protein</fullName>
    </recommendedName>
</protein>
<dbReference type="PROSITE" id="PS51371">
    <property type="entry name" value="CBS"/>
    <property type="match status" value="1"/>
</dbReference>
<dbReference type="InterPro" id="IPR005105">
    <property type="entry name" value="GlnD_Uridyltrans_N"/>
</dbReference>
<name>A0A0F9A484_9ZZZZ</name>
<dbReference type="Pfam" id="PF00571">
    <property type="entry name" value="CBS"/>
    <property type="match status" value="1"/>
</dbReference>
<feature type="domain" description="CBS" evidence="2">
    <location>
        <begin position="37"/>
        <end position="94"/>
    </location>
</feature>
<dbReference type="InterPro" id="IPR000644">
    <property type="entry name" value="CBS_dom"/>
</dbReference>